<proteinExistence type="predicted"/>
<dbReference type="EMBL" id="QKWP01000598">
    <property type="protein sequence ID" value="RIB17571.1"/>
    <property type="molecule type" value="Genomic_DNA"/>
</dbReference>
<sequence length="143" mass="16569">MDFRRFLKECKLKSTRAKLGLYVKCLKMIISTETGQRRAKAQELLKNYREGEKPVRKYVKTSLIKIQNTCSGGSQTIETTSINGLSEFSKKRGRKEDNETQEIKENSKTKGKKAILALNEFRTMRKKKFNRISKGDLTKNMKI</sequence>
<dbReference type="OrthoDB" id="2430695at2759"/>
<feature type="compositionally biased region" description="Basic and acidic residues" evidence="1">
    <location>
        <begin position="88"/>
        <end position="108"/>
    </location>
</feature>
<dbReference type="AlphaFoldDB" id="A0A397V6P5"/>
<gene>
    <name evidence="2" type="ORF">C2G38_2142554</name>
</gene>
<dbReference type="Proteomes" id="UP000266673">
    <property type="component" value="Unassembled WGS sequence"/>
</dbReference>
<protein>
    <submittedName>
        <fullName evidence="2">Uncharacterized protein</fullName>
    </submittedName>
</protein>
<organism evidence="2 3">
    <name type="scientific">Gigaspora rosea</name>
    <dbReference type="NCBI Taxonomy" id="44941"/>
    <lineage>
        <taxon>Eukaryota</taxon>
        <taxon>Fungi</taxon>
        <taxon>Fungi incertae sedis</taxon>
        <taxon>Mucoromycota</taxon>
        <taxon>Glomeromycotina</taxon>
        <taxon>Glomeromycetes</taxon>
        <taxon>Diversisporales</taxon>
        <taxon>Gigasporaceae</taxon>
        <taxon>Gigaspora</taxon>
    </lineage>
</organism>
<evidence type="ECO:0000313" key="2">
    <source>
        <dbReference type="EMBL" id="RIB17571.1"/>
    </source>
</evidence>
<feature type="region of interest" description="Disordered" evidence="1">
    <location>
        <begin position="88"/>
        <end position="110"/>
    </location>
</feature>
<evidence type="ECO:0000256" key="1">
    <source>
        <dbReference type="SAM" id="MobiDB-lite"/>
    </source>
</evidence>
<accession>A0A397V6P5</accession>
<name>A0A397V6P5_9GLOM</name>
<comment type="caution">
    <text evidence="2">The sequence shown here is derived from an EMBL/GenBank/DDBJ whole genome shotgun (WGS) entry which is preliminary data.</text>
</comment>
<keyword evidence="3" id="KW-1185">Reference proteome</keyword>
<reference evidence="2 3" key="1">
    <citation type="submission" date="2018-06" db="EMBL/GenBank/DDBJ databases">
        <title>Comparative genomics reveals the genomic features of Rhizophagus irregularis, R. cerebriforme, R. diaphanum and Gigaspora rosea, and their symbiotic lifestyle signature.</title>
        <authorList>
            <person name="Morin E."/>
            <person name="San Clemente H."/>
            <person name="Chen E.C.H."/>
            <person name="De La Providencia I."/>
            <person name="Hainaut M."/>
            <person name="Kuo A."/>
            <person name="Kohler A."/>
            <person name="Murat C."/>
            <person name="Tang N."/>
            <person name="Roy S."/>
            <person name="Loubradou J."/>
            <person name="Henrissat B."/>
            <person name="Grigoriev I.V."/>
            <person name="Corradi N."/>
            <person name="Roux C."/>
            <person name="Martin F.M."/>
        </authorList>
    </citation>
    <scope>NUCLEOTIDE SEQUENCE [LARGE SCALE GENOMIC DNA]</scope>
    <source>
        <strain evidence="2 3">DAOM 194757</strain>
    </source>
</reference>
<evidence type="ECO:0000313" key="3">
    <source>
        <dbReference type="Proteomes" id="UP000266673"/>
    </source>
</evidence>